<evidence type="ECO:0000259" key="10">
    <source>
        <dbReference type="PROSITE" id="PS52019"/>
    </source>
</evidence>
<dbReference type="InterPro" id="IPR014043">
    <property type="entry name" value="Acyl_transferase_dom"/>
</dbReference>
<dbReference type="InterPro" id="IPR020806">
    <property type="entry name" value="PKS_PP-bd"/>
</dbReference>
<dbReference type="Pfam" id="PF00698">
    <property type="entry name" value="Acyl_transf_1"/>
    <property type="match status" value="1"/>
</dbReference>
<dbReference type="GO" id="GO:0031177">
    <property type="term" value="F:phosphopantetheine binding"/>
    <property type="evidence" value="ECO:0007669"/>
    <property type="project" value="InterPro"/>
</dbReference>
<evidence type="ECO:0000256" key="3">
    <source>
        <dbReference type="ARBA" id="ARBA00022679"/>
    </source>
</evidence>
<dbReference type="InterPro" id="IPR014031">
    <property type="entry name" value="Ketoacyl_synth_C"/>
</dbReference>
<feature type="domain" description="PKS/mFAS DH" evidence="10">
    <location>
        <begin position="996"/>
        <end position="1270"/>
    </location>
</feature>
<dbReference type="InterPro" id="IPR049900">
    <property type="entry name" value="PKS_mFAS_DH"/>
</dbReference>
<dbReference type="PROSITE" id="PS50075">
    <property type="entry name" value="CARRIER"/>
    <property type="match status" value="2"/>
</dbReference>
<dbReference type="SMART" id="SM00825">
    <property type="entry name" value="PKS_KS"/>
    <property type="match status" value="1"/>
</dbReference>
<dbReference type="EMBL" id="LDPR01000010">
    <property type="protein sequence ID" value="KLO36199.1"/>
    <property type="molecule type" value="Genomic_DNA"/>
</dbReference>
<dbReference type="GO" id="GO:0006633">
    <property type="term" value="P:fatty acid biosynthetic process"/>
    <property type="evidence" value="ECO:0007669"/>
    <property type="project" value="InterPro"/>
</dbReference>
<gene>
    <name evidence="11" type="ORF">ABH38_13510</name>
</gene>
<dbReference type="InterPro" id="IPR016036">
    <property type="entry name" value="Malonyl_transacylase_ACP-bd"/>
</dbReference>
<dbReference type="SMART" id="SM00826">
    <property type="entry name" value="PKS_DH"/>
    <property type="match status" value="1"/>
</dbReference>
<dbReference type="SMART" id="SM01294">
    <property type="entry name" value="PKS_PP_betabranch"/>
    <property type="match status" value="1"/>
</dbReference>
<keyword evidence="1" id="KW-0596">Phosphopantetheine</keyword>
<dbReference type="InterPro" id="IPR032821">
    <property type="entry name" value="PKS_assoc"/>
</dbReference>
<organism evidence="11 12">
    <name type="scientific">Mycobacterium haemophilum</name>
    <dbReference type="NCBI Taxonomy" id="29311"/>
    <lineage>
        <taxon>Bacteria</taxon>
        <taxon>Bacillati</taxon>
        <taxon>Actinomycetota</taxon>
        <taxon>Actinomycetes</taxon>
        <taxon>Mycobacteriales</taxon>
        <taxon>Mycobacteriaceae</taxon>
        <taxon>Mycobacterium</taxon>
    </lineage>
</organism>
<dbReference type="PATRIC" id="fig|29311.21.peg.690"/>
<dbReference type="InterPro" id="IPR020841">
    <property type="entry name" value="PKS_Beta-ketoAc_synthase_dom"/>
</dbReference>
<dbReference type="PANTHER" id="PTHR43775">
    <property type="entry name" value="FATTY ACID SYNTHASE"/>
    <property type="match status" value="1"/>
</dbReference>
<dbReference type="STRING" id="1202450.B586_03495"/>
<dbReference type="InterPro" id="IPR020807">
    <property type="entry name" value="PKS_DH"/>
</dbReference>
<evidence type="ECO:0000256" key="5">
    <source>
        <dbReference type="ARBA" id="ARBA00023268"/>
    </source>
</evidence>
<dbReference type="CDD" id="cd00833">
    <property type="entry name" value="PKS"/>
    <property type="match status" value="1"/>
</dbReference>
<reference evidence="11 12" key="1">
    <citation type="submission" date="2015-05" db="EMBL/GenBank/DDBJ databases">
        <title>Genome sequence of Mycobacterium haemophilum.</title>
        <authorList>
            <person name="Greninger A.L."/>
            <person name="Cunningham G."/>
            <person name="Miller S."/>
        </authorList>
    </citation>
    <scope>NUCLEOTIDE SEQUENCE [LARGE SCALE GENOMIC DNA]</scope>
    <source>
        <strain evidence="12">UC1</strain>
    </source>
</reference>
<dbReference type="InterPro" id="IPR050091">
    <property type="entry name" value="PKS_NRPS_Biosynth_Enz"/>
</dbReference>
<dbReference type="Pfam" id="PF02801">
    <property type="entry name" value="Ketoacyl-synt_C"/>
    <property type="match status" value="1"/>
</dbReference>
<dbReference type="PROSITE" id="PS52019">
    <property type="entry name" value="PKS_MFAS_DH"/>
    <property type="match status" value="1"/>
</dbReference>
<evidence type="ECO:0000259" key="9">
    <source>
        <dbReference type="PROSITE" id="PS52004"/>
    </source>
</evidence>
<dbReference type="FunFam" id="3.40.47.10:FF:000019">
    <property type="entry name" value="Polyketide synthase type I"/>
    <property type="match status" value="1"/>
</dbReference>
<keyword evidence="3" id="KW-0808">Transferase</keyword>
<dbReference type="OrthoDB" id="9778690at2"/>
<dbReference type="SMART" id="SM00827">
    <property type="entry name" value="PKS_AT"/>
    <property type="match status" value="1"/>
</dbReference>
<comment type="caution">
    <text evidence="11">The sequence shown here is derived from an EMBL/GenBank/DDBJ whole genome shotgun (WGS) entry which is preliminary data.</text>
</comment>
<feature type="compositionally biased region" description="Low complexity" evidence="7">
    <location>
        <begin position="1108"/>
        <end position="1118"/>
    </location>
</feature>
<dbReference type="SUPFAM" id="SSF51735">
    <property type="entry name" value="NAD(P)-binding Rossmann-fold domains"/>
    <property type="match status" value="2"/>
</dbReference>
<feature type="domain" description="Carrier" evidence="8">
    <location>
        <begin position="9"/>
        <end position="83"/>
    </location>
</feature>
<dbReference type="SUPFAM" id="SSF53901">
    <property type="entry name" value="Thiolase-like"/>
    <property type="match status" value="1"/>
</dbReference>
<dbReference type="InterPro" id="IPR018201">
    <property type="entry name" value="Ketoacyl_synth_AS"/>
</dbReference>
<evidence type="ECO:0000256" key="2">
    <source>
        <dbReference type="ARBA" id="ARBA00022553"/>
    </source>
</evidence>
<dbReference type="Pfam" id="PF00109">
    <property type="entry name" value="ketoacyl-synt"/>
    <property type="match status" value="1"/>
</dbReference>
<dbReference type="InterPro" id="IPR036291">
    <property type="entry name" value="NAD(P)-bd_dom_sf"/>
</dbReference>
<sequence length="1880" mass="200120">MTASIGDEADLRHWLVDYLVTNIGCTPDEVDLDLSLADLGVSSRDAVVLSGELTELLGKTVSPIDFWEHPTINALAAYLTAPAPDGESEAALRRPGRGSLEEPIAVIGMGCRFPGGISGPEALWQFLCDRRSSIGQVPDERWELFDDGSPEVKALLARTTRWGSFLEDIDAFDSEFFEISPSEADKMDPQQRLLLEVAWEALEHAGISPNSLRRSQTGVFAGSCLSEYGAIASTDLSQVDGWSNTGGAMSIIANRLSYFLDLRGPSVAVDTACSSSLVAIHLACQSLRTEDSNLAIAAGVNLLLSPAVFRGFDQVGALSPTGHCRAFDAAADGFVRGEGAGVVVLKRLTDAQRDGDRVLAIICGSAVNQDGRSNGLMAPNPAAQMAVLRAAYANAGMQPTDIDYVETHGTGTLLGDPIEARALGAVLGRGRAQDSPLLIGAIKTNLGHTEAAAGIAGFIKTVLAVQRGQIPPNQCFESPNPHIPFAELRMKVVDTQREWPDTGHPRRAGVSSFGFGGSNAHVVIEQGQEETPTPEPGVVPALSTLVVAGKTVQRVAATAGVLADWIEGAGAEVALADVAHTLNHHRSRHAKFGTVVARDRVQAVAGLRALAAGQQAPGVVGPQDGTPGPGTVFVYSGRGSQWAGMGRQLLADEPAFAAAVAELEPVFVAHAGFSLHDVLANGKELVGIEQIQLGLIGMQLTLTELWRSYGVQPDLVIGHSMGEVAAAVVAGALTAAEGLRVTATRSRLMAPLSGQGGMALLELDAAETEGLIADYPQVTLGIYNSPRQTVIAGPTEQIDELIDRVRAQNRFASRVNIEVAPHNPAMDALQPQMRSELADLAARTPTIPILSTTYADLGSRPVFDAEHWATNMRNPVRFQQAITHAISNHHTFIEISAHPLLTQAITDTCESVQHESKYREYLSIGTLQRDTDDTITFRTNLNTANTAHPPHTPHPAEPHVTIPSTPWQHTRHWITRKRPVNSVGLAPRVGTLLGQHTTVTGAFGGSGSLPIHLWQARLAPQAKPYRGWHRFHGVEVVPASIVLHTILCAAAELGYSTLSGIRFEQPIFADRPRLIQVVVDNQSISLASSPATETPQDRWTRHVTAQLSSAPARSAAPSHHPDQTNGHLDAIADSIPDIAALLALRGVDGLPFEWSVKSWTQKTQQSTGRTVGIELPDALPEGAVAPLLDAAILVPALADVTDTRLYLPASIEQVWLGDTATGPRGSVTLNRTARDDDGITVDVTVADGGGLPWATMRSLQYRALDFDNAQQPGSVSFVESHADAWTDARNFVHAIDWQPRTDLDCSNTSVAGSGSVAVIGNDGAALGLRLKEAGYTLAAPAAGVSEVRYVVYVADSCPATVGETDVDFAVRTTAEIRDLVRTLAEREPGKPAALWIVTRGVHESVAPSALRQSFLWGFAGVIAAEHPELWGGLVDLAIDDDLGDAAPALANLVQTSTKSILVLRDGVVLAPTLAPIRSDPVRKSLQCKADAAYLITGGMGALGLLMAEWLADRGARRLVLTGRTPLPPRRDWDLDTLLNGQAGLRQKIDAIRALEMRGVTVEAVAADVGRHDDVQALLAKRDRDGAAPIRGVIHAAGVTNDQLVTNMTDDPVRQVMWPKIAGSQVLHEVFPPGSVDFLYLTASAAGIFGIPGQGSYAAANSYLDALARARRQQGCHTMSLDWVAWRGLGFAANAQLVGDELQRMGSRDITPSEAFTAWEYVDAYDLAQAVVLPVPRPDGSAGPAAGDSYLVPARNWSQMAATEVRKELESGLRTIIAAELRVAEAELDTDRPFAELGLNSLMAMAIRREAEQFIGIELSAIMLFNHPTVALLAAYLAKVVAPQHDSQEDEMASLSASAGSVLDSLFDRIESTSTEAEGSV</sequence>
<dbReference type="GO" id="GO:0004312">
    <property type="term" value="F:fatty acid synthase activity"/>
    <property type="evidence" value="ECO:0007669"/>
    <property type="project" value="TreeGrafter"/>
</dbReference>
<dbReference type="InterPro" id="IPR013968">
    <property type="entry name" value="PKS_KR"/>
</dbReference>
<feature type="region of interest" description="Disordered" evidence="7">
    <location>
        <begin position="1106"/>
        <end position="1129"/>
    </location>
</feature>
<accession>A0A0I9U290</accession>
<feature type="domain" description="Ketosynthase family 3 (KS3)" evidence="9">
    <location>
        <begin position="101"/>
        <end position="526"/>
    </location>
</feature>
<evidence type="ECO:0000259" key="8">
    <source>
        <dbReference type="PROSITE" id="PS50075"/>
    </source>
</evidence>
<dbReference type="Pfam" id="PF16197">
    <property type="entry name" value="KAsynt_C_assoc"/>
    <property type="match status" value="1"/>
</dbReference>
<dbReference type="InterPro" id="IPR036736">
    <property type="entry name" value="ACP-like_sf"/>
</dbReference>
<dbReference type="InterPro" id="IPR001227">
    <property type="entry name" value="Ac_transferase_dom_sf"/>
</dbReference>
<dbReference type="Gene3D" id="3.30.70.250">
    <property type="entry name" value="Malonyl-CoA ACP transacylase, ACP-binding"/>
    <property type="match status" value="1"/>
</dbReference>
<proteinExistence type="predicted"/>
<dbReference type="Gene3D" id="3.40.50.720">
    <property type="entry name" value="NAD(P)-binding Rossmann-like Domain"/>
    <property type="match status" value="1"/>
</dbReference>
<dbReference type="PROSITE" id="PS00012">
    <property type="entry name" value="PHOSPHOPANTETHEINE"/>
    <property type="match status" value="1"/>
</dbReference>
<dbReference type="RefSeq" id="WP_047316963.1">
    <property type="nucleotide sequence ID" value="NZ_LDPR01000010.1"/>
</dbReference>
<dbReference type="SMART" id="SM00823">
    <property type="entry name" value="PKS_PP"/>
    <property type="match status" value="2"/>
</dbReference>
<evidence type="ECO:0000313" key="12">
    <source>
        <dbReference type="Proteomes" id="UP000036334"/>
    </source>
</evidence>
<dbReference type="InterPro" id="IPR057326">
    <property type="entry name" value="KR_dom"/>
</dbReference>
<evidence type="ECO:0000256" key="4">
    <source>
        <dbReference type="ARBA" id="ARBA00022857"/>
    </source>
</evidence>
<evidence type="ECO:0000256" key="1">
    <source>
        <dbReference type="ARBA" id="ARBA00022450"/>
    </source>
</evidence>
<dbReference type="Gene3D" id="3.10.129.110">
    <property type="entry name" value="Polyketide synthase dehydratase"/>
    <property type="match status" value="1"/>
</dbReference>
<feature type="domain" description="Carrier" evidence="8">
    <location>
        <begin position="1763"/>
        <end position="1840"/>
    </location>
</feature>
<dbReference type="SUPFAM" id="SSF52151">
    <property type="entry name" value="FabD/lysophospholipase-like"/>
    <property type="match status" value="1"/>
</dbReference>
<dbReference type="InterPro" id="IPR042104">
    <property type="entry name" value="PKS_dehydratase_sf"/>
</dbReference>
<dbReference type="GO" id="GO:0071770">
    <property type="term" value="P:DIM/DIP cell wall layer assembly"/>
    <property type="evidence" value="ECO:0007669"/>
    <property type="project" value="TreeGrafter"/>
</dbReference>
<dbReference type="Proteomes" id="UP000036334">
    <property type="component" value="Unassembled WGS sequence"/>
</dbReference>
<evidence type="ECO:0000313" key="11">
    <source>
        <dbReference type="EMBL" id="KLO36199.1"/>
    </source>
</evidence>
<dbReference type="InterPro" id="IPR016039">
    <property type="entry name" value="Thiolase-like"/>
</dbReference>
<dbReference type="FunFam" id="3.30.70.250:FF:000003">
    <property type="entry name" value="Polyketide beta-ketoacyl synthase Pks3"/>
    <property type="match status" value="1"/>
</dbReference>
<dbReference type="InterPro" id="IPR014030">
    <property type="entry name" value="Ketoacyl_synth_N"/>
</dbReference>
<dbReference type="GO" id="GO:0005737">
    <property type="term" value="C:cytoplasm"/>
    <property type="evidence" value="ECO:0007669"/>
    <property type="project" value="TreeGrafter"/>
</dbReference>
<name>A0A0I9U290_9MYCO</name>
<evidence type="ECO:0000256" key="7">
    <source>
        <dbReference type="SAM" id="MobiDB-lite"/>
    </source>
</evidence>
<dbReference type="SUPFAM" id="SSF47336">
    <property type="entry name" value="ACP-like"/>
    <property type="match status" value="2"/>
</dbReference>
<dbReference type="GO" id="GO:0004315">
    <property type="term" value="F:3-oxoacyl-[acyl-carrier-protein] synthase activity"/>
    <property type="evidence" value="ECO:0007669"/>
    <property type="project" value="InterPro"/>
</dbReference>
<dbReference type="InterPro" id="IPR006162">
    <property type="entry name" value="Ppantetheine_attach_site"/>
</dbReference>
<dbReference type="Gene3D" id="3.40.47.10">
    <property type="match status" value="1"/>
</dbReference>
<dbReference type="Gene3D" id="3.40.366.10">
    <property type="entry name" value="Malonyl-Coenzyme A Acyl Carrier Protein, domain 2"/>
    <property type="match status" value="1"/>
</dbReference>
<feature type="region of interest" description="N-terminal hotdog fold" evidence="6">
    <location>
        <begin position="996"/>
        <end position="1114"/>
    </location>
</feature>
<keyword evidence="4" id="KW-0521">NADP</keyword>
<protein>
    <submittedName>
        <fullName evidence="11">Polyketide synthase</fullName>
    </submittedName>
</protein>
<feature type="region of interest" description="C-terminal hotdog fold" evidence="6">
    <location>
        <begin position="1132"/>
        <end position="1270"/>
    </location>
</feature>
<dbReference type="InterPro" id="IPR016035">
    <property type="entry name" value="Acyl_Trfase/lysoPLipase"/>
</dbReference>
<dbReference type="Gene3D" id="1.10.1200.10">
    <property type="entry name" value="ACP-like"/>
    <property type="match status" value="2"/>
</dbReference>
<dbReference type="Pfam" id="PF00550">
    <property type="entry name" value="PP-binding"/>
    <property type="match status" value="2"/>
</dbReference>
<dbReference type="InterPro" id="IPR009081">
    <property type="entry name" value="PP-bd_ACP"/>
</dbReference>
<dbReference type="SMART" id="SM00822">
    <property type="entry name" value="PKS_KR"/>
    <property type="match status" value="1"/>
</dbReference>
<dbReference type="CDD" id="cd05274">
    <property type="entry name" value="KR_FAS_SDR_x"/>
    <property type="match status" value="1"/>
</dbReference>
<dbReference type="Pfam" id="PF08659">
    <property type="entry name" value="KR"/>
    <property type="match status" value="1"/>
</dbReference>
<keyword evidence="12" id="KW-1185">Reference proteome</keyword>
<dbReference type="GO" id="GO:0005886">
    <property type="term" value="C:plasma membrane"/>
    <property type="evidence" value="ECO:0007669"/>
    <property type="project" value="TreeGrafter"/>
</dbReference>
<dbReference type="PROSITE" id="PS52004">
    <property type="entry name" value="KS3_2"/>
    <property type="match status" value="1"/>
</dbReference>
<comment type="caution">
    <text evidence="6">Lacks conserved residue(s) required for the propagation of feature annotation.</text>
</comment>
<dbReference type="SUPFAM" id="SSF55048">
    <property type="entry name" value="Probable ACP-binding domain of malonyl-CoA ACP transacylase"/>
    <property type="match status" value="1"/>
</dbReference>
<evidence type="ECO:0000256" key="6">
    <source>
        <dbReference type="PROSITE-ProRule" id="PRU01363"/>
    </source>
</evidence>
<dbReference type="PROSITE" id="PS00606">
    <property type="entry name" value="KS3_1"/>
    <property type="match status" value="1"/>
</dbReference>
<dbReference type="PANTHER" id="PTHR43775:SF37">
    <property type="entry name" value="SI:DKEY-61P9.11"/>
    <property type="match status" value="1"/>
</dbReference>
<keyword evidence="2" id="KW-0597">Phosphoprotein</keyword>
<keyword evidence="5" id="KW-0511">Multifunctional enzyme</keyword>